<evidence type="ECO:0000256" key="1">
    <source>
        <dbReference type="SAM" id="Phobius"/>
    </source>
</evidence>
<proteinExistence type="predicted"/>
<accession>A0AAW9SWJ9</accession>
<reference evidence="2" key="1">
    <citation type="submission" date="2023-05" db="EMBL/GenBank/DDBJ databases">
        <authorList>
            <person name="Du J."/>
        </authorList>
    </citation>
    <scope>NUCLEOTIDE SEQUENCE</scope>
    <source>
        <strain evidence="2">UMB1064</strain>
    </source>
</reference>
<dbReference type="RefSeq" id="WP_284827286.1">
    <property type="nucleotide sequence ID" value="NZ_JASOOY020000016.1"/>
</dbReference>
<dbReference type="Proteomes" id="UP001223646">
    <property type="component" value="Unassembled WGS sequence"/>
</dbReference>
<protein>
    <submittedName>
        <fullName evidence="2">Uncharacterized protein</fullName>
    </submittedName>
</protein>
<sequence>MSQHDDLFDLVDACDLRVPDKRTIDERPDLLELYTRRPVKIKPRRITSDWLVPVAFVLAFGTIIFMSLVMCL</sequence>
<gene>
    <name evidence="2" type="ORF">QP460_004955</name>
</gene>
<organism evidence="2 3">
    <name type="scientific">Corynebacterium amycolatum</name>
    <dbReference type="NCBI Taxonomy" id="43765"/>
    <lineage>
        <taxon>Bacteria</taxon>
        <taxon>Bacillati</taxon>
        <taxon>Actinomycetota</taxon>
        <taxon>Actinomycetes</taxon>
        <taxon>Mycobacteriales</taxon>
        <taxon>Corynebacteriaceae</taxon>
        <taxon>Corynebacterium</taxon>
    </lineage>
</organism>
<dbReference type="EMBL" id="JASOOY020000016">
    <property type="protein sequence ID" value="MEO3716935.1"/>
    <property type="molecule type" value="Genomic_DNA"/>
</dbReference>
<keyword evidence="1" id="KW-0812">Transmembrane</keyword>
<evidence type="ECO:0000313" key="3">
    <source>
        <dbReference type="Proteomes" id="UP001223646"/>
    </source>
</evidence>
<keyword evidence="1" id="KW-1133">Transmembrane helix</keyword>
<dbReference type="AlphaFoldDB" id="A0AAW9SWJ9"/>
<feature type="transmembrane region" description="Helical" evidence="1">
    <location>
        <begin position="50"/>
        <end position="70"/>
    </location>
</feature>
<name>A0AAW9SWJ9_CORAY</name>
<keyword evidence="1" id="KW-0472">Membrane</keyword>
<reference evidence="2" key="2">
    <citation type="submission" date="2024-05" db="EMBL/GenBank/DDBJ databases">
        <authorList>
            <person name="Wolfe A."/>
        </authorList>
    </citation>
    <scope>NUCLEOTIDE SEQUENCE</scope>
    <source>
        <strain evidence="2">UMB1064</strain>
    </source>
</reference>
<evidence type="ECO:0000313" key="2">
    <source>
        <dbReference type="EMBL" id="MEO3716935.1"/>
    </source>
</evidence>
<comment type="caution">
    <text evidence="2">The sequence shown here is derived from an EMBL/GenBank/DDBJ whole genome shotgun (WGS) entry which is preliminary data.</text>
</comment>